<organism evidence="2 3">
    <name type="scientific">Paucihalobacter ruber</name>
    <dbReference type="NCBI Taxonomy" id="2567861"/>
    <lineage>
        <taxon>Bacteria</taxon>
        <taxon>Pseudomonadati</taxon>
        <taxon>Bacteroidota</taxon>
        <taxon>Flavobacteriia</taxon>
        <taxon>Flavobacteriales</taxon>
        <taxon>Flavobacteriaceae</taxon>
        <taxon>Paucihalobacter</taxon>
    </lineage>
</organism>
<dbReference type="GO" id="GO:0016758">
    <property type="term" value="F:hexosyltransferase activity"/>
    <property type="evidence" value="ECO:0007669"/>
    <property type="project" value="UniProtKB-ARBA"/>
</dbReference>
<evidence type="ECO:0000313" key="2">
    <source>
        <dbReference type="EMBL" id="TPV35749.1"/>
    </source>
</evidence>
<reference evidence="2 3" key="1">
    <citation type="submission" date="2019-06" db="EMBL/GenBank/DDBJ databases">
        <title>Flavobacteriaceae Paucihalobacterium erythroidium CWB-1, complete genome.</title>
        <authorList>
            <person name="Wu S."/>
        </authorList>
    </citation>
    <scope>NUCLEOTIDE SEQUENCE [LARGE SCALE GENOMIC DNA]</scope>
    <source>
        <strain evidence="2 3">CWB-1</strain>
    </source>
</reference>
<evidence type="ECO:0000313" key="3">
    <source>
        <dbReference type="Proteomes" id="UP000317332"/>
    </source>
</evidence>
<dbReference type="Gene3D" id="3.90.550.10">
    <property type="entry name" value="Spore Coat Polysaccharide Biosynthesis Protein SpsA, Chain A"/>
    <property type="match status" value="1"/>
</dbReference>
<dbReference type="RefSeq" id="WP_140988758.1">
    <property type="nucleotide sequence ID" value="NZ_VHIQ01000001.1"/>
</dbReference>
<comment type="caution">
    <text evidence="2">The sequence shown here is derived from an EMBL/GenBank/DDBJ whole genome shotgun (WGS) entry which is preliminary data.</text>
</comment>
<proteinExistence type="predicted"/>
<dbReference type="InterPro" id="IPR029044">
    <property type="entry name" value="Nucleotide-diphossugar_trans"/>
</dbReference>
<name>A0A506PQ89_9FLAO</name>
<accession>A0A506PQ89</accession>
<sequence>MLPKKSNLVSIIIPVYNRQELISNAIMSVHEQTYRPIECVIVDDGSTDDSVVIIQELQIKLDSDNFSINLFLQDNAGAPSARNKGIKNAKGEFIQFLDSDDLLYPEKLQIQVSFLKEHIECDGVYGDWHHGTVDNYDLIKGEKWDDMLSQFYGRRVIHTLSFLFRRSMILKIGLWDISLKRNQEIDYFLRGVLAGGNFGYLPRVTGLWREHQGERIVSSSGALSALAFYDKWIEEFNRLGIFSANLKKTTAHFLFWHAMDLNNNQSNDAMHYLHKAYKLYKDFPEWNTPKIKVLRLVIGPKRSINYWYKRAKSSKNQKCRTL</sequence>
<dbReference type="Pfam" id="PF00535">
    <property type="entry name" value="Glycos_transf_2"/>
    <property type="match status" value="1"/>
</dbReference>
<gene>
    <name evidence="2" type="ORF">FJ651_02205</name>
</gene>
<evidence type="ECO:0000259" key="1">
    <source>
        <dbReference type="Pfam" id="PF00535"/>
    </source>
</evidence>
<dbReference type="AlphaFoldDB" id="A0A506PQ89"/>
<keyword evidence="3" id="KW-1185">Reference proteome</keyword>
<dbReference type="SUPFAM" id="SSF53448">
    <property type="entry name" value="Nucleotide-diphospho-sugar transferases"/>
    <property type="match status" value="1"/>
</dbReference>
<protein>
    <submittedName>
        <fullName evidence="2">Glycosyltransferase family 2 protein</fullName>
    </submittedName>
</protein>
<dbReference type="PANTHER" id="PTHR22916">
    <property type="entry name" value="GLYCOSYLTRANSFERASE"/>
    <property type="match status" value="1"/>
</dbReference>
<dbReference type="EMBL" id="VHIQ01000001">
    <property type="protein sequence ID" value="TPV35749.1"/>
    <property type="molecule type" value="Genomic_DNA"/>
</dbReference>
<feature type="domain" description="Glycosyltransferase 2-like" evidence="1">
    <location>
        <begin position="10"/>
        <end position="155"/>
    </location>
</feature>
<dbReference type="OrthoDB" id="597270at2"/>
<dbReference type="PANTHER" id="PTHR22916:SF3">
    <property type="entry name" value="UDP-GLCNAC:BETAGAL BETA-1,3-N-ACETYLGLUCOSAMINYLTRANSFERASE-LIKE PROTEIN 1"/>
    <property type="match status" value="1"/>
</dbReference>
<dbReference type="Proteomes" id="UP000317332">
    <property type="component" value="Unassembled WGS sequence"/>
</dbReference>
<keyword evidence="2" id="KW-0808">Transferase</keyword>
<dbReference type="InterPro" id="IPR001173">
    <property type="entry name" value="Glyco_trans_2-like"/>
</dbReference>
<dbReference type="CDD" id="cd00761">
    <property type="entry name" value="Glyco_tranf_GTA_type"/>
    <property type="match status" value="1"/>
</dbReference>